<proteinExistence type="inferred from homology"/>
<evidence type="ECO:0000259" key="2">
    <source>
        <dbReference type="Pfam" id="PF01464"/>
    </source>
</evidence>
<name>A0A0H3G3R2_ZYMMA</name>
<reference evidence="3 4" key="1">
    <citation type="journal article" date="2011" name="J. Bacteriol.">
        <title>Genome sequence of the ethanol-producing Zymomonas mobilis subsp. mobilis lectotype strain ATCC 10988.</title>
        <authorList>
            <person name="Pappas K.M."/>
            <person name="Kouvelis V.N."/>
            <person name="Saunders E."/>
            <person name="Brettin T.S."/>
            <person name="Bruce D."/>
            <person name="Detter C."/>
            <person name="Balakireva M."/>
            <person name="Han C.S."/>
            <person name="Savvakis G."/>
            <person name="Kyrpides N.C."/>
            <person name="Typas M.A."/>
        </authorList>
    </citation>
    <scope>NUCLEOTIDE SEQUENCE [LARGE SCALE GENOMIC DNA]</scope>
    <source>
        <strain evidence="4">ATCC 10988 / DSM 424 / CCUG 17860 / LMG 404 / NCIMB 8938 / NRRL B-806 / ZM1</strain>
    </source>
</reference>
<dbReference type="Gene3D" id="1.10.530.10">
    <property type="match status" value="1"/>
</dbReference>
<dbReference type="InterPro" id="IPR008258">
    <property type="entry name" value="Transglycosylase_SLT_dom_1"/>
</dbReference>
<sequence>MTTNFVSLSKKIEGRMESIRMAIDQAAQDSGVDFSYLMAQARCESGLNPHAKAQGSTAAGLFQFLNQSWLGVLKQHGDEYGYGWAADAISREGGRWVVHNQELKSRIFELREEPAAAAAMAGAFAADNAQKLKQCLGRPASRGELYFAHFLGAAGASRFLTKRAADGNACAALHFPKEAKANRAVFYTHEGKGRSFDEVYHMLASRLDRNANDADSEWLKKGNLHYAAHYKVIPDRFESPQNNARLISLAMQGVDGMTAAAMLSHRPNTHSATNADAHKYSNDARMAYALISSSLSNI</sequence>
<dbReference type="InterPro" id="IPR023346">
    <property type="entry name" value="Lysozyme-like_dom_sf"/>
</dbReference>
<protein>
    <submittedName>
        <fullName evidence="3">Lytic transglycosylase catalytic</fullName>
    </submittedName>
</protein>
<dbReference type="Pfam" id="PF01464">
    <property type="entry name" value="SLT"/>
    <property type="match status" value="1"/>
</dbReference>
<feature type="domain" description="Transglycosylase SLT" evidence="2">
    <location>
        <begin position="22"/>
        <end position="68"/>
    </location>
</feature>
<accession>A0A0H3G3R2</accession>
<dbReference type="eggNOG" id="COG0741">
    <property type="taxonomic scope" value="Bacteria"/>
</dbReference>
<dbReference type="HOGENOM" id="CLU_062432_2_0_5"/>
<evidence type="ECO:0000256" key="1">
    <source>
        <dbReference type="ARBA" id="ARBA00009387"/>
    </source>
</evidence>
<dbReference type="Proteomes" id="UP000001494">
    <property type="component" value="Chromosome"/>
</dbReference>
<dbReference type="EMBL" id="CP002850">
    <property type="protein sequence ID" value="AEH63459.1"/>
    <property type="molecule type" value="Genomic_DNA"/>
</dbReference>
<dbReference type="GeneID" id="79905178"/>
<dbReference type="RefSeq" id="WP_011241247.1">
    <property type="nucleotide sequence ID" value="NC_017262.1"/>
</dbReference>
<dbReference type="KEGG" id="zmm:Zmob_1645"/>
<evidence type="ECO:0000313" key="4">
    <source>
        <dbReference type="Proteomes" id="UP000001494"/>
    </source>
</evidence>
<gene>
    <name evidence="3" type="ordered locus">Zmob_1645</name>
</gene>
<evidence type="ECO:0000313" key="3">
    <source>
        <dbReference type="EMBL" id="AEH63459.1"/>
    </source>
</evidence>
<dbReference type="OrthoDB" id="8477976at2"/>
<dbReference type="AlphaFoldDB" id="A0A0H3G3R2"/>
<dbReference type="SUPFAM" id="SSF53955">
    <property type="entry name" value="Lysozyme-like"/>
    <property type="match status" value="1"/>
</dbReference>
<comment type="similarity">
    <text evidence="1">Belongs to the virb1 family.</text>
</comment>
<organism evidence="3 4">
    <name type="scientific">Zymomonas mobilis subsp. mobilis (strain ATCC 10988 / DSM 424 / LMG 404 / NCIMB 8938 / NRRL B-806 / ZM1)</name>
    <dbReference type="NCBI Taxonomy" id="555217"/>
    <lineage>
        <taxon>Bacteria</taxon>
        <taxon>Pseudomonadati</taxon>
        <taxon>Pseudomonadota</taxon>
        <taxon>Alphaproteobacteria</taxon>
        <taxon>Sphingomonadales</taxon>
        <taxon>Zymomonadaceae</taxon>
        <taxon>Zymomonas</taxon>
    </lineage>
</organism>